<dbReference type="OrthoDB" id="10441844at2759"/>
<dbReference type="PROSITE" id="PS01285">
    <property type="entry name" value="FA58C_1"/>
    <property type="match status" value="1"/>
</dbReference>
<dbReference type="Proteomes" id="UP001152795">
    <property type="component" value="Unassembled WGS sequence"/>
</dbReference>
<dbReference type="SUPFAM" id="SSF56487">
    <property type="entry name" value="SRCR-like"/>
    <property type="match status" value="1"/>
</dbReference>
<comment type="caution">
    <text evidence="2">The sequence shown here is derived from an EMBL/GenBank/DDBJ whole genome shotgun (WGS) entry which is preliminary data.</text>
</comment>
<dbReference type="InterPro" id="IPR036772">
    <property type="entry name" value="SRCR-like_dom_sf"/>
</dbReference>
<sequence>MSSLVHRWLFLCGITLFVFNKGCRGFFLRHTQSGKCITGSDKRVLNVTSGLSYYVVMTDNCLNVSGQFRYRDNEMLQHIETKGTLVAPPDKMYHSRWAVYKGVSPSGESYQSNPVHRLKQTAAGSLQFYQKGTVCAEPSKPYVLSKTYCDKLKEQFTFGSVTDYGAKMENVHCSSMQRMAIKGADYGDFNNNDVFDGSASIDAKCSPLSNCQVKSRCGGKKSCERIMGSNLLPSPYCRDNLKEIYIEYTCVDSNSSSLGSNITAATKMRLTHWANEGFIEIKDGLIWRRVKEEHWDKNRQKMLCQHLGFKEMDTNDISSNFQIGAGRDIATGSLICYSTRPSETSCCINLVRSTSTSNSKLTWAKCKICDKPLSLSDVDTFSPNKVFSGSGGSKYYGNVRSNRAGWCASGSTPYLLLDLQKEYHLTHVMVIADKEQTKWSNSYSMKYSRAETLIGSRLMQITGNQNGYQASITQLDNVYNARYIKIQSKGNTDFCLRIELCGEVQTPAPAYDINITPYKYAARVTWRIRTRTEDSSYITKINLYLNSRKYQTISRRTSIIIKRLEPFTQYKVEIETEDGSSEKSNKVYKDFWTKKAGMICDNPLLNDAGNEVFSGRGGSTYYRYARFTGSGWCASGFAPYLLLDLQKEYHITRVVVMGNKDQTQWSESYSMKYSHDKTLVDTSSAIQ</sequence>
<dbReference type="EMBL" id="CACRXK020005099">
    <property type="protein sequence ID" value="CAB4005117.1"/>
    <property type="molecule type" value="Genomic_DNA"/>
</dbReference>
<gene>
    <name evidence="2" type="ORF">PACLA_8A055478</name>
</gene>
<name>A0A6S7HMG3_PARCT</name>
<dbReference type="CDD" id="cd22823">
    <property type="entry name" value="Gal_Rha_Lectin"/>
    <property type="match status" value="1"/>
</dbReference>
<evidence type="ECO:0000256" key="1">
    <source>
        <dbReference type="PROSITE-ProRule" id="PRU00196"/>
    </source>
</evidence>
<reference evidence="2" key="1">
    <citation type="submission" date="2020-04" db="EMBL/GenBank/DDBJ databases">
        <authorList>
            <person name="Alioto T."/>
            <person name="Alioto T."/>
            <person name="Gomez Garrido J."/>
        </authorList>
    </citation>
    <scope>NUCLEOTIDE SEQUENCE</scope>
    <source>
        <strain evidence="2">A484AB</strain>
    </source>
</reference>
<feature type="non-terminal residue" evidence="2">
    <location>
        <position position="1"/>
    </location>
</feature>
<keyword evidence="1" id="KW-1015">Disulfide bond</keyword>
<keyword evidence="3" id="KW-1185">Reference proteome</keyword>
<dbReference type="Gene3D" id="2.60.120.740">
    <property type="match status" value="1"/>
</dbReference>
<dbReference type="InterPro" id="IPR001190">
    <property type="entry name" value="SRCR"/>
</dbReference>
<dbReference type="Pfam" id="PF00754">
    <property type="entry name" value="F5_F8_type_C"/>
    <property type="match status" value="1"/>
</dbReference>
<feature type="disulfide bond" evidence="1">
    <location>
        <begin position="336"/>
        <end position="346"/>
    </location>
</feature>
<proteinExistence type="predicted"/>
<dbReference type="Gene3D" id="3.10.250.10">
    <property type="entry name" value="SRCR-like domain"/>
    <property type="match status" value="1"/>
</dbReference>
<evidence type="ECO:0000313" key="2">
    <source>
        <dbReference type="EMBL" id="CAB4005117.1"/>
    </source>
</evidence>
<dbReference type="PANTHER" id="PTHR24543">
    <property type="entry name" value="MULTICOPPER OXIDASE-RELATED"/>
    <property type="match status" value="1"/>
</dbReference>
<organism evidence="2 3">
    <name type="scientific">Paramuricea clavata</name>
    <name type="common">Red gorgonian</name>
    <name type="synonym">Violescent sea-whip</name>
    <dbReference type="NCBI Taxonomy" id="317549"/>
    <lineage>
        <taxon>Eukaryota</taxon>
        <taxon>Metazoa</taxon>
        <taxon>Cnidaria</taxon>
        <taxon>Anthozoa</taxon>
        <taxon>Octocorallia</taxon>
        <taxon>Malacalcyonacea</taxon>
        <taxon>Plexauridae</taxon>
        <taxon>Paramuricea</taxon>
    </lineage>
</organism>
<comment type="caution">
    <text evidence="1">Lacks conserved residue(s) required for the propagation of feature annotation.</text>
</comment>
<dbReference type="InterPro" id="IPR043159">
    <property type="entry name" value="Lectin_gal-bd_sf"/>
</dbReference>
<accession>A0A6S7HMG3</accession>
<dbReference type="SUPFAM" id="SSF49785">
    <property type="entry name" value="Galactose-binding domain-like"/>
    <property type="match status" value="2"/>
</dbReference>
<evidence type="ECO:0000313" key="3">
    <source>
        <dbReference type="Proteomes" id="UP001152795"/>
    </source>
</evidence>
<dbReference type="Gene3D" id="2.60.120.260">
    <property type="entry name" value="Galactose-binding domain-like"/>
    <property type="match status" value="2"/>
</dbReference>
<dbReference type="Pfam" id="PF00530">
    <property type="entry name" value="SRCR"/>
    <property type="match status" value="1"/>
</dbReference>
<dbReference type="PROSITE" id="PS50287">
    <property type="entry name" value="SRCR_2"/>
    <property type="match status" value="1"/>
</dbReference>
<protein>
    <submittedName>
        <fullName evidence="2">---NA</fullName>
    </submittedName>
</protein>
<dbReference type="InterPro" id="IPR008979">
    <property type="entry name" value="Galactose-bd-like_sf"/>
</dbReference>
<dbReference type="GO" id="GO:0016020">
    <property type="term" value="C:membrane"/>
    <property type="evidence" value="ECO:0007669"/>
    <property type="project" value="InterPro"/>
</dbReference>
<dbReference type="InterPro" id="IPR000421">
    <property type="entry name" value="FA58C"/>
</dbReference>
<dbReference type="AlphaFoldDB" id="A0A6S7HMG3"/>